<name>A0A1I7HV59_9BURK</name>
<comment type="subcellular location">
    <subcellularLocation>
        <location evidence="1 7">Bacterial flagellum</location>
    </subcellularLocation>
    <subcellularLocation>
        <location evidence="2 7">Secreted</location>
    </subcellularLocation>
</comment>
<evidence type="ECO:0000259" key="9">
    <source>
        <dbReference type="Pfam" id="PF22638"/>
    </source>
</evidence>
<dbReference type="SUPFAM" id="SSF64518">
    <property type="entry name" value="Phase 1 flagellin"/>
    <property type="match status" value="1"/>
</dbReference>
<feature type="domain" description="Flagellar basal-body/hook protein C-terminal" evidence="8">
    <location>
        <begin position="415"/>
        <end position="453"/>
    </location>
</feature>
<evidence type="ECO:0000256" key="7">
    <source>
        <dbReference type="RuleBase" id="RU362065"/>
    </source>
</evidence>
<evidence type="ECO:0000256" key="1">
    <source>
        <dbReference type="ARBA" id="ARBA00004365"/>
    </source>
</evidence>
<dbReference type="InterPro" id="IPR002371">
    <property type="entry name" value="FlgK"/>
</dbReference>
<proteinExistence type="inferred from homology"/>
<keyword evidence="6 7" id="KW-0975">Bacterial flagellum</keyword>
<dbReference type="STRING" id="1035707.SAMN05216552_1006203"/>
<evidence type="ECO:0000256" key="6">
    <source>
        <dbReference type="ARBA" id="ARBA00023143"/>
    </source>
</evidence>
<reference evidence="11" key="1">
    <citation type="submission" date="2016-10" db="EMBL/GenBank/DDBJ databases">
        <authorList>
            <person name="Varghese N."/>
            <person name="Submissions S."/>
        </authorList>
    </citation>
    <scope>NUCLEOTIDE SEQUENCE [LARGE SCALE GENOMIC DNA]</scope>
    <source>
        <strain evidence="11">CGMCC 1.11014</strain>
    </source>
</reference>
<keyword evidence="11" id="KW-1185">Reference proteome</keyword>
<evidence type="ECO:0000256" key="4">
    <source>
        <dbReference type="ARBA" id="ARBA00016244"/>
    </source>
</evidence>
<dbReference type="InterPro" id="IPR010930">
    <property type="entry name" value="Flg_bb/hook_C_dom"/>
</dbReference>
<comment type="similarity">
    <text evidence="3 7">Belongs to the flagella basal body rod proteins family.</text>
</comment>
<dbReference type="PRINTS" id="PR01005">
    <property type="entry name" value="FLGHOOKAP1"/>
</dbReference>
<evidence type="ECO:0000256" key="5">
    <source>
        <dbReference type="ARBA" id="ARBA00022525"/>
    </source>
</evidence>
<dbReference type="PANTHER" id="PTHR30033:SF1">
    <property type="entry name" value="FLAGELLAR HOOK-ASSOCIATED PROTEIN 1"/>
    <property type="match status" value="1"/>
</dbReference>
<dbReference type="AlphaFoldDB" id="A0A1I7HV59"/>
<evidence type="ECO:0000313" key="10">
    <source>
        <dbReference type="EMBL" id="SFU64459.1"/>
    </source>
</evidence>
<dbReference type="EMBL" id="FPBO01000006">
    <property type="protein sequence ID" value="SFU64459.1"/>
    <property type="molecule type" value="Genomic_DNA"/>
</dbReference>
<dbReference type="NCBIfam" id="TIGR02492">
    <property type="entry name" value="flgK_ends"/>
    <property type="match status" value="1"/>
</dbReference>
<dbReference type="RefSeq" id="WP_093555196.1">
    <property type="nucleotide sequence ID" value="NZ_FPBO01000006.1"/>
</dbReference>
<dbReference type="InterPro" id="IPR053927">
    <property type="entry name" value="FlgK_helical"/>
</dbReference>
<dbReference type="PANTHER" id="PTHR30033">
    <property type="entry name" value="FLAGELLAR HOOK-ASSOCIATED PROTEIN 1"/>
    <property type="match status" value="1"/>
</dbReference>
<dbReference type="GO" id="GO:0005576">
    <property type="term" value="C:extracellular region"/>
    <property type="evidence" value="ECO:0007669"/>
    <property type="project" value="UniProtKB-SubCell"/>
</dbReference>
<dbReference type="OrthoDB" id="9802553at2"/>
<dbReference type="GO" id="GO:0005198">
    <property type="term" value="F:structural molecule activity"/>
    <property type="evidence" value="ECO:0007669"/>
    <property type="project" value="UniProtKB-UniRule"/>
</dbReference>
<keyword evidence="10" id="KW-0966">Cell projection</keyword>
<gene>
    <name evidence="7" type="primary">flgK</name>
    <name evidence="10" type="ORF">SAMN05216552_1006203</name>
</gene>
<organism evidence="10 11">
    <name type="scientific">Pseudoduganella namucuonensis</name>
    <dbReference type="NCBI Taxonomy" id="1035707"/>
    <lineage>
        <taxon>Bacteria</taxon>
        <taxon>Pseudomonadati</taxon>
        <taxon>Pseudomonadota</taxon>
        <taxon>Betaproteobacteria</taxon>
        <taxon>Burkholderiales</taxon>
        <taxon>Oxalobacteraceae</taxon>
        <taxon>Telluria group</taxon>
        <taxon>Pseudoduganella</taxon>
    </lineage>
</organism>
<protein>
    <recommendedName>
        <fullName evidence="4 7">Flagellar hook-associated protein 1</fullName>
        <shortName evidence="7">HAP1</shortName>
    </recommendedName>
</protein>
<evidence type="ECO:0000259" key="8">
    <source>
        <dbReference type="Pfam" id="PF06429"/>
    </source>
</evidence>
<keyword evidence="10" id="KW-0282">Flagellum</keyword>
<feature type="domain" description="Flagellar hook-associated protein FlgK helical" evidence="9">
    <location>
        <begin position="90"/>
        <end position="319"/>
    </location>
</feature>
<evidence type="ECO:0000256" key="3">
    <source>
        <dbReference type="ARBA" id="ARBA00009677"/>
    </source>
</evidence>
<dbReference type="Proteomes" id="UP000199391">
    <property type="component" value="Unassembled WGS sequence"/>
</dbReference>
<dbReference type="Pfam" id="PF22638">
    <property type="entry name" value="FlgK_D1"/>
    <property type="match status" value="1"/>
</dbReference>
<dbReference type="GO" id="GO:0044780">
    <property type="term" value="P:bacterial-type flagellum assembly"/>
    <property type="evidence" value="ECO:0007669"/>
    <property type="project" value="InterPro"/>
</dbReference>
<dbReference type="GO" id="GO:0009424">
    <property type="term" value="C:bacterial-type flagellum hook"/>
    <property type="evidence" value="ECO:0007669"/>
    <property type="project" value="UniProtKB-UniRule"/>
</dbReference>
<evidence type="ECO:0000313" key="11">
    <source>
        <dbReference type="Proteomes" id="UP000199391"/>
    </source>
</evidence>
<sequence length="456" mass="47965">MSFINNALSGAVAAQTALTATSQNIANLQTKGYTRQGALLTAAAPGISSKAPGMGVEVSGLMRFSDSYKTQQMWRAASEQGQYSQSQPYLSQLERVMGDDQSSLSSGIDEFFKALNAAGVEPNSTPLRQQVVTAANSMSQHFNSIYNVVANQELSVNQQRGAMLPALNADLANIARLNQRIIGAQAVGTNVSTLIDERDLALDALASKVAIEVIEQPDGARNVALRTGQPLVVGTQSSSLTFETASGEAVLALSFGGTRFVLEDTKLGGQMGGLSDYVANTLKPLQQSIIDTAEQMSAMINTQLQAGFDAAGNPGGPLFTFDAASTTGMLQINPSFKASDLAFSADGTPGDSANLQALIGIKTRTVNLGSIGPVLLGDADTQLVGKLGIDSQQNQALLKTATTIRQQAEDDWKSTSGVNQDEEAVALMEFQQMYQANMKALAVANSLFDATLAMFN</sequence>
<keyword evidence="5 7" id="KW-0964">Secreted</keyword>
<accession>A0A1I7HV59</accession>
<keyword evidence="10" id="KW-0969">Cilium</keyword>
<evidence type="ECO:0000256" key="2">
    <source>
        <dbReference type="ARBA" id="ARBA00004613"/>
    </source>
</evidence>
<dbReference type="Pfam" id="PF06429">
    <property type="entry name" value="Flg_bbr_C"/>
    <property type="match status" value="1"/>
</dbReference>